<reference evidence="2 3" key="1">
    <citation type="submission" date="2018-06" db="EMBL/GenBank/DDBJ databases">
        <authorList>
            <consortium name="Pathogen Informatics"/>
            <person name="Doyle S."/>
        </authorList>
    </citation>
    <scope>NUCLEOTIDE SEQUENCE [LARGE SCALE GENOMIC DNA]</scope>
    <source>
        <strain evidence="2 3">NCTC12961</strain>
    </source>
</reference>
<evidence type="ECO:0000313" key="3">
    <source>
        <dbReference type="Proteomes" id="UP000248897"/>
    </source>
</evidence>
<dbReference type="SUPFAM" id="SSF53448">
    <property type="entry name" value="Nucleotide-diphospho-sugar transferases"/>
    <property type="match status" value="1"/>
</dbReference>
<evidence type="ECO:0000313" key="1">
    <source>
        <dbReference type="EMBL" id="QPS22299.1"/>
    </source>
</evidence>
<name>A0A2X4TY21_SERPL</name>
<keyword evidence="4" id="KW-1185">Reference proteome</keyword>
<dbReference type="EMBL" id="CP065673">
    <property type="protein sequence ID" value="QPS22299.1"/>
    <property type="molecule type" value="Genomic_DNA"/>
</dbReference>
<sequence length="448" mass="51229">MNNPATIFISIASYRDPELLPTLRDMLRHAAHPENLHIAICWQDDEELEIFEQAGLEPVGSRTVAGYEALAYRYRQARIDIISVHYYASRGACWARSLAETLFENESYFLQIDSHCRFTPNWDEEMIAMLHQLRAKSALPIISSYPPAYSPGEDEEASKKAYVSRLIFREYNPQGIPMFSSTPFEASAPVRGSYLAGGFIFTSGDFVKTVPNDPQIFFAGEEIAMAVRSFTHGYDIYHPHKPLLWHYYQRKEHNKVWGDHTNQAKDEGVVEKAWWERDNISKNRVRTLLGLEPDNAASLSPYVLGSQRTLRQFEYQAGIYLKNGTVLPEVMAPELVNFFTHVPTDENEWISRQSAYHKKALTLNKSEYSTSEPDMSDLHLSVYNEQNVLLYKRTLGIAELETLREKSPNDELTLSIEFKTASTVHPTVVRICPWSTTSGWGAITEKAW</sequence>
<dbReference type="PANTHER" id="PTHR34496">
    <property type="entry name" value="GLCNAC TRANSFERASE-RELATED"/>
    <property type="match status" value="1"/>
</dbReference>
<evidence type="ECO:0000313" key="2">
    <source>
        <dbReference type="EMBL" id="SQI32356.1"/>
    </source>
</evidence>
<dbReference type="Proteomes" id="UP000594967">
    <property type="component" value="Chromosome"/>
</dbReference>
<dbReference type="Gene3D" id="3.90.550.10">
    <property type="entry name" value="Spore Coat Polysaccharide Biosynthesis Protein SpsA, Chain A"/>
    <property type="match status" value="1"/>
</dbReference>
<evidence type="ECO:0000313" key="4">
    <source>
        <dbReference type="Proteomes" id="UP000594967"/>
    </source>
</evidence>
<dbReference type="EMBL" id="LS483469">
    <property type="protein sequence ID" value="SQI32356.1"/>
    <property type="molecule type" value="Genomic_DNA"/>
</dbReference>
<gene>
    <name evidence="1" type="ORF">I6G64_07925</name>
    <name evidence="2" type="ORF">NCTC12961_01102</name>
</gene>
<dbReference type="AlphaFoldDB" id="A0A2X4TY21"/>
<dbReference type="RefSeq" id="WP_063202574.1">
    <property type="nucleotide sequence ID" value="NZ_CAMITG010000015.1"/>
</dbReference>
<dbReference type="InterPro" id="IPR029044">
    <property type="entry name" value="Nucleotide-diphossugar_trans"/>
</dbReference>
<accession>A0A2X4TY21</accession>
<dbReference type="CDD" id="cd00761">
    <property type="entry name" value="Glyco_tranf_GTA_type"/>
    <property type="match status" value="1"/>
</dbReference>
<protein>
    <submittedName>
        <fullName evidence="1 2">Glycosyltransferase</fullName>
    </submittedName>
</protein>
<dbReference type="GO" id="GO:0016740">
    <property type="term" value="F:transferase activity"/>
    <property type="evidence" value="ECO:0007669"/>
    <property type="project" value="UniProtKB-KW"/>
</dbReference>
<dbReference type="InterPro" id="IPR021067">
    <property type="entry name" value="Glycosyltransferase"/>
</dbReference>
<dbReference type="PANTHER" id="PTHR34496:SF10">
    <property type="entry name" value="GLCNAC TRANSFERASE"/>
    <property type="match status" value="1"/>
</dbReference>
<keyword evidence="2" id="KW-0808">Transferase</keyword>
<proteinExistence type="predicted"/>
<dbReference type="Proteomes" id="UP000248897">
    <property type="component" value="Chromosome 1"/>
</dbReference>
<dbReference type="Pfam" id="PF11397">
    <property type="entry name" value="GlcNAc"/>
    <property type="match status" value="2"/>
</dbReference>
<reference evidence="1 4" key="2">
    <citation type="submission" date="2020-12" db="EMBL/GenBank/DDBJ databases">
        <title>FDA dAtabase for Regulatory Grade micrObial Sequences (FDA-ARGOS): Supporting development and validation of Infectious Disease Dx tests.</title>
        <authorList>
            <person name="Sproer C."/>
            <person name="Gronow S."/>
            <person name="Severitt S."/>
            <person name="Schroder I."/>
            <person name="Tallon L."/>
            <person name="Sadzewicz L."/>
            <person name="Zhao X."/>
            <person name="Boylan J."/>
            <person name="Ott S."/>
            <person name="Bowen H."/>
            <person name="Vavikolanu K."/>
            <person name="Mehta A."/>
            <person name="Aluvathingal J."/>
            <person name="Nadendla S."/>
            <person name="Lowell S."/>
            <person name="Myers T."/>
            <person name="Yan Y."/>
            <person name="Sichtig H."/>
        </authorList>
    </citation>
    <scope>NUCLEOTIDE SEQUENCE [LARGE SCALE GENOMIC DNA]</scope>
    <source>
        <strain evidence="1 4">FDAARGOS_907</strain>
    </source>
</reference>
<organism evidence="2 3">
    <name type="scientific">Serratia plymuthica</name>
    <dbReference type="NCBI Taxonomy" id="82996"/>
    <lineage>
        <taxon>Bacteria</taxon>
        <taxon>Pseudomonadati</taxon>
        <taxon>Pseudomonadota</taxon>
        <taxon>Gammaproteobacteria</taxon>
        <taxon>Enterobacterales</taxon>
        <taxon>Yersiniaceae</taxon>
        <taxon>Serratia</taxon>
    </lineage>
</organism>